<dbReference type="InterPro" id="IPR052524">
    <property type="entry name" value="MFS_Cyanate_Porter"/>
</dbReference>
<feature type="transmembrane region" description="Helical" evidence="1">
    <location>
        <begin position="333"/>
        <end position="355"/>
    </location>
</feature>
<feature type="transmembrane region" description="Helical" evidence="1">
    <location>
        <begin position="51"/>
        <end position="71"/>
    </location>
</feature>
<dbReference type="PANTHER" id="PTHR23523:SF2">
    <property type="entry name" value="2-NITROIMIDAZOLE TRANSPORTER"/>
    <property type="match status" value="1"/>
</dbReference>
<dbReference type="Gene3D" id="1.20.1250.20">
    <property type="entry name" value="MFS general substrate transporter like domains"/>
    <property type="match status" value="2"/>
</dbReference>
<accession>A0A9X2HB91</accession>
<comment type="caution">
    <text evidence="2">The sequence shown here is derived from an EMBL/GenBank/DDBJ whole genome shotgun (WGS) entry which is preliminary data.</text>
</comment>
<feature type="transmembrane region" description="Helical" evidence="1">
    <location>
        <begin position="242"/>
        <end position="260"/>
    </location>
</feature>
<feature type="transmembrane region" description="Helical" evidence="1">
    <location>
        <begin position="307"/>
        <end position="327"/>
    </location>
</feature>
<evidence type="ECO:0000256" key="1">
    <source>
        <dbReference type="SAM" id="Phobius"/>
    </source>
</evidence>
<sequence>MSGAQDDAARPHGARKVTVAWFVVILLIASCLRPALTSIGPVLDQMGQATGLNAAGLGLLGALPLFAFALLSPLISVPAQRLGVERVLLVALLVLGLGILARSTPGIALLWIGTLCVGAGIAIANVLVPVIVKRDFSRYISVMTGLYTAVVSVSAGLSAGLTAPLAEVLPGAWRTALALWALIPLVCAVWWVFLTRDARRSGRGPGAKRMSVAEAVTGAMPSVAAAAEPLASRRVSMLRSPIAWQVTVFMGGQSIIFYTLSTWLPSMEAEIGNDASVAGWHMFTMQIVGIAGNLSVTFLAERWRSQSWLAMTLAGCLIVGIVGALVLPQAAVVWVGLAGIGCGGGFSLSLAMIGLRTASPGQTMRLSGMAQCLGYLMAAAGPLLTGWIAEATGTWATVLWGLLVLVVLQFVAGGLAGRDRKIGQPAA</sequence>
<dbReference type="GO" id="GO:0022857">
    <property type="term" value="F:transmembrane transporter activity"/>
    <property type="evidence" value="ECO:0007669"/>
    <property type="project" value="InterPro"/>
</dbReference>
<dbReference type="AlphaFoldDB" id="A0A9X2HB91"/>
<feature type="transmembrane region" description="Helical" evidence="1">
    <location>
        <begin position="367"/>
        <end position="389"/>
    </location>
</feature>
<reference evidence="2" key="1">
    <citation type="submission" date="2022-06" db="EMBL/GenBank/DDBJ databases">
        <title>Rothia sp. isolated from sandalwood seedling.</title>
        <authorList>
            <person name="Tuikhar N."/>
            <person name="Kirdat K."/>
            <person name="Thorat V."/>
            <person name="Swetha P."/>
            <person name="Padma S."/>
            <person name="Sundararaj R."/>
            <person name="Yadav A."/>
        </authorList>
    </citation>
    <scope>NUCLEOTIDE SEQUENCE</scope>
    <source>
        <strain evidence="2">AR01</strain>
    </source>
</reference>
<feature type="transmembrane region" description="Helical" evidence="1">
    <location>
        <begin position="107"/>
        <end position="132"/>
    </location>
</feature>
<dbReference type="InterPro" id="IPR011701">
    <property type="entry name" value="MFS"/>
</dbReference>
<feature type="transmembrane region" description="Helical" evidence="1">
    <location>
        <begin position="172"/>
        <end position="193"/>
    </location>
</feature>
<dbReference type="PANTHER" id="PTHR23523">
    <property type="match status" value="1"/>
</dbReference>
<name>A0A9X2HB91_9MICC</name>
<dbReference type="Proteomes" id="UP001139502">
    <property type="component" value="Unassembled WGS sequence"/>
</dbReference>
<feature type="transmembrane region" description="Helical" evidence="1">
    <location>
        <begin position="83"/>
        <end position="101"/>
    </location>
</feature>
<keyword evidence="1" id="KW-0472">Membrane</keyword>
<keyword evidence="3" id="KW-1185">Reference proteome</keyword>
<dbReference type="InterPro" id="IPR036259">
    <property type="entry name" value="MFS_trans_sf"/>
</dbReference>
<feature type="transmembrane region" description="Helical" evidence="1">
    <location>
        <begin position="19"/>
        <end position="39"/>
    </location>
</feature>
<protein>
    <submittedName>
        <fullName evidence="2">MFS transporter</fullName>
    </submittedName>
</protein>
<feature type="transmembrane region" description="Helical" evidence="1">
    <location>
        <begin position="144"/>
        <end position="166"/>
    </location>
</feature>
<dbReference type="Pfam" id="PF07690">
    <property type="entry name" value="MFS_1"/>
    <property type="match status" value="1"/>
</dbReference>
<evidence type="ECO:0000313" key="2">
    <source>
        <dbReference type="EMBL" id="MCP3425040.1"/>
    </source>
</evidence>
<keyword evidence="1" id="KW-0812">Transmembrane</keyword>
<feature type="transmembrane region" description="Helical" evidence="1">
    <location>
        <begin position="395"/>
        <end position="416"/>
    </location>
</feature>
<feature type="transmembrane region" description="Helical" evidence="1">
    <location>
        <begin position="280"/>
        <end position="300"/>
    </location>
</feature>
<gene>
    <name evidence="2" type="ORF">NBM05_03075</name>
</gene>
<dbReference type="EMBL" id="JANAFB010000004">
    <property type="protein sequence ID" value="MCP3425040.1"/>
    <property type="molecule type" value="Genomic_DNA"/>
</dbReference>
<keyword evidence="1" id="KW-1133">Transmembrane helix</keyword>
<proteinExistence type="predicted"/>
<dbReference type="RefSeq" id="WP_254165034.1">
    <property type="nucleotide sequence ID" value="NZ_JANAFB010000004.1"/>
</dbReference>
<dbReference type="SUPFAM" id="SSF103473">
    <property type="entry name" value="MFS general substrate transporter"/>
    <property type="match status" value="1"/>
</dbReference>
<evidence type="ECO:0000313" key="3">
    <source>
        <dbReference type="Proteomes" id="UP001139502"/>
    </source>
</evidence>
<organism evidence="2 3">
    <name type="scientific">Rothia santali</name>
    <dbReference type="NCBI Taxonomy" id="2949643"/>
    <lineage>
        <taxon>Bacteria</taxon>
        <taxon>Bacillati</taxon>
        <taxon>Actinomycetota</taxon>
        <taxon>Actinomycetes</taxon>
        <taxon>Micrococcales</taxon>
        <taxon>Micrococcaceae</taxon>
        <taxon>Rothia</taxon>
    </lineage>
</organism>